<dbReference type="EMBL" id="JAGTJS010000001">
    <property type="protein sequence ID" value="KAH7276173.1"/>
    <property type="molecule type" value="Genomic_DNA"/>
</dbReference>
<dbReference type="OrthoDB" id="5424209at2759"/>
<evidence type="ECO:0000313" key="1">
    <source>
        <dbReference type="EMBL" id="KAH7276173.1"/>
    </source>
</evidence>
<reference evidence="1" key="1">
    <citation type="journal article" date="2021" name="Nat. Commun.">
        <title>Genetic determinants of endophytism in the Arabidopsis root mycobiome.</title>
        <authorList>
            <person name="Mesny F."/>
            <person name="Miyauchi S."/>
            <person name="Thiergart T."/>
            <person name="Pickel B."/>
            <person name="Atanasova L."/>
            <person name="Karlsson M."/>
            <person name="Huettel B."/>
            <person name="Barry K.W."/>
            <person name="Haridas S."/>
            <person name="Chen C."/>
            <person name="Bauer D."/>
            <person name="Andreopoulos W."/>
            <person name="Pangilinan J."/>
            <person name="LaButti K."/>
            <person name="Riley R."/>
            <person name="Lipzen A."/>
            <person name="Clum A."/>
            <person name="Drula E."/>
            <person name="Henrissat B."/>
            <person name="Kohler A."/>
            <person name="Grigoriev I.V."/>
            <person name="Martin F.M."/>
            <person name="Hacquard S."/>
        </authorList>
    </citation>
    <scope>NUCLEOTIDE SEQUENCE</scope>
    <source>
        <strain evidence="1">FSSC 5 MPI-SDFR-AT-0091</strain>
    </source>
</reference>
<dbReference type="SUPFAM" id="SSF50494">
    <property type="entry name" value="Trypsin-like serine proteases"/>
    <property type="match status" value="1"/>
</dbReference>
<evidence type="ECO:0000313" key="2">
    <source>
        <dbReference type="Proteomes" id="UP000736672"/>
    </source>
</evidence>
<dbReference type="InterPro" id="IPR009003">
    <property type="entry name" value="Peptidase_S1_PA"/>
</dbReference>
<proteinExistence type="predicted"/>
<gene>
    <name evidence="1" type="ORF">B0J15DRAFT_558323</name>
</gene>
<keyword evidence="2" id="KW-1185">Reference proteome</keyword>
<organism evidence="1 2">
    <name type="scientific">Fusarium solani</name>
    <name type="common">Filamentous fungus</name>
    <dbReference type="NCBI Taxonomy" id="169388"/>
    <lineage>
        <taxon>Eukaryota</taxon>
        <taxon>Fungi</taxon>
        <taxon>Dikarya</taxon>
        <taxon>Ascomycota</taxon>
        <taxon>Pezizomycotina</taxon>
        <taxon>Sordariomycetes</taxon>
        <taxon>Hypocreomycetidae</taxon>
        <taxon>Hypocreales</taxon>
        <taxon>Nectriaceae</taxon>
        <taxon>Fusarium</taxon>
        <taxon>Fusarium solani species complex</taxon>
    </lineage>
</organism>
<dbReference type="AlphaFoldDB" id="A0A9P9RF35"/>
<protein>
    <submittedName>
        <fullName evidence="1">Uncharacterized protein</fullName>
    </submittedName>
</protein>
<comment type="caution">
    <text evidence="1">The sequence shown here is derived from an EMBL/GenBank/DDBJ whole genome shotgun (WGS) entry which is preliminary data.</text>
</comment>
<sequence length="595" mass="66266">MDPDASSGNRMPIPVGSYRVASPILRPGPLVTRPGFFPKLQSYIAPIRDRTEQILDLHQLTDEDTEVAVLNRQKYWAHDTGIATLLIIHRWKEDSHKTWPPAVREIVDFVDEYLVECDETLQIDMTAPQRVIQKHLTPAPSLPGLDWPELRSTIHQKLDTYEATRSHVTAIGIFRLGFYPDPHLNPTTVYISLEDDSDETQWIAVSRNLKSYIHSQGWDFVVHMEHNVVSRCAFQLNLPTGGSLTNLAEALKSNLIGRGEYEYRVNLGASIGAAHYPSADGELISPDAGTLGCYIEIRIKGSSEWKKCGLTNYHITRSWETDYTMSSKVRCYPVTLESPARIKHNYTIWDLNDRIRANREGEPGWREEEFRHGAIKAAKLERDRAAKLAFFDHKKNDCGSVLLASGFDRATPEGGRLDWAVIEVDSPRIGENRLPTEEAWKAKYGGWDTPYAKTFGGLLQQPPGSFKDKTMAPGASVWKVGPTSGPTTGTFNEYKVECTIKDDVHAAGIPRSYFEEFITVDNDRSGQGQSGRFCGPGDPGSVVFDARGQAIGLLFGGQVPSQTAGYGLVTPIEDVFEDIKASSKGRVEDIRIASS</sequence>
<accession>A0A9P9RF35</accession>
<name>A0A9P9RF35_FUSSL</name>
<dbReference type="Proteomes" id="UP000736672">
    <property type="component" value="Unassembled WGS sequence"/>
</dbReference>